<dbReference type="InterPro" id="IPR052527">
    <property type="entry name" value="Metal_cation-efflux_comp"/>
</dbReference>
<feature type="transmembrane region" description="Helical" evidence="5">
    <location>
        <begin position="73"/>
        <end position="93"/>
    </location>
</feature>
<dbReference type="OrthoDB" id="5293276at2"/>
<dbReference type="GO" id="GO:0032259">
    <property type="term" value="P:methylation"/>
    <property type="evidence" value="ECO:0007669"/>
    <property type="project" value="UniProtKB-KW"/>
</dbReference>
<dbReference type="GO" id="GO:0004671">
    <property type="term" value="F:protein C-terminal S-isoprenylcysteine carboxyl O-methyltransferase activity"/>
    <property type="evidence" value="ECO:0007669"/>
    <property type="project" value="InterPro"/>
</dbReference>
<evidence type="ECO:0000256" key="2">
    <source>
        <dbReference type="ARBA" id="ARBA00022692"/>
    </source>
</evidence>
<keyword evidence="7" id="KW-1185">Reference proteome</keyword>
<evidence type="ECO:0000256" key="3">
    <source>
        <dbReference type="ARBA" id="ARBA00022989"/>
    </source>
</evidence>
<accession>A0A250INJ4</accession>
<dbReference type="GO" id="GO:0016020">
    <property type="term" value="C:membrane"/>
    <property type="evidence" value="ECO:0007669"/>
    <property type="project" value="UniProtKB-SubCell"/>
</dbReference>
<sequence>MKHLHRWLPTLLLVSGLLMLVPLGIRQVQSTPEESRAVAALLLVAYVLWALLESRVTYREVGKPVAERDGATLEFYGVARVITAVLAVAFPALAAPPEVRIGGLLCFVGGVTLRLIAIRTLGRAYSHRVRLPDASLLVTDGVYRLLRHPAYTGMLLAHAGYLTVFSSVPGIAAFVLLLVPSVLLRIRHEERLLLGSFPGYSAYAASRKRLIPWVW</sequence>
<feature type="transmembrane region" description="Helical" evidence="5">
    <location>
        <begin position="36"/>
        <end position="52"/>
    </location>
</feature>
<dbReference type="EMBL" id="CP022163">
    <property type="protein sequence ID" value="ATB33319.1"/>
    <property type="molecule type" value="Genomic_DNA"/>
</dbReference>
<protein>
    <submittedName>
        <fullName evidence="6">Isoprenylcysteine carboxyl methyltransferase</fullName>
    </submittedName>
</protein>
<keyword evidence="6" id="KW-0808">Transferase</keyword>
<proteinExistence type="predicted"/>
<dbReference type="PANTHER" id="PTHR43847:SF1">
    <property type="entry name" value="BLL3993 PROTEIN"/>
    <property type="match status" value="1"/>
</dbReference>
<name>A0A250INJ4_9BACT</name>
<dbReference type="Proteomes" id="UP000217289">
    <property type="component" value="Chromosome"/>
</dbReference>
<keyword evidence="2 5" id="KW-0812">Transmembrane</keyword>
<feature type="transmembrane region" description="Helical" evidence="5">
    <location>
        <begin position="158"/>
        <end position="184"/>
    </location>
</feature>
<evidence type="ECO:0000256" key="1">
    <source>
        <dbReference type="ARBA" id="ARBA00004141"/>
    </source>
</evidence>
<keyword evidence="3 5" id="KW-1133">Transmembrane helix</keyword>
<reference evidence="6 7" key="1">
    <citation type="submission" date="2017-06" db="EMBL/GenBank/DDBJ databases">
        <authorList>
            <person name="Kim H.J."/>
            <person name="Triplett B.A."/>
        </authorList>
    </citation>
    <scope>NUCLEOTIDE SEQUENCE [LARGE SCALE GENOMIC DNA]</scope>
    <source>
        <strain evidence="6 7">DSM 14713</strain>
    </source>
</reference>
<gene>
    <name evidence="6" type="ORF">MEBOL_006811</name>
</gene>
<keyword evidence="4 5" id="KW-0472">Membrane</keyword>
<dbReference type="InterPro" id="IPR007269">
    <property type="entry name" value="ICMT_MeTrfase"/>
</dbReference>
<evidence type="ECO:0000256" key="5">
    <source>
        <dbReference type="SAM" id="Phobius"/>
    </source>
</evidence>
<dbReference type="Gene3D" id="1.20.120.1630">
    <property type="match status" value="1"/>
</dbReference>
<evidence type="ECO:0000313" key="7">
    <source>
        <dbReference type="Proteomes" id="UP000217289"/>
    </source>
</evidence>
<dbReference type="Pfam" id="PF04140">
    <property type="entry name" value="ICMT"/>
    <property type="match status" value="1"/>
</dbReference>
<evidence type="ECO:0000256" key="4">
    <source>
        <dbReference type="ARBA" id="ARBA00023136"/>
    </source>
</evidence>
<keyword evidence="6" id="KW-0489">Methyltransferase</keyword>
<evidence type="ECO:0000313" key="6">
    <source>
        <dbReference type="EMBL" id="ATB33319.1"/>
    </source>
</evidence>
<dbReference type="AlphaFoldDB" id="A0A250INJ4"/>
<dbReference type="PANTHER" id="PTHR43847">
    <property type="entry name" value="BLL3993 PROTEIN"/>
    <property type="match status" value="1"/>
</dbReference>
<dbReference type="KEGG" id="mbd:MEBOL_006811"/>
<organism evidence="6 7">
    <name type="scientific">Melittangium boletus DSM 14713</name>
    <dbReference type="NCBI Taxonomy" id="1294270"/>
    <lineage>
        <taxon>Bacteria</taxon>
        <taxon>Pseudomonadati</taxon>
        <taxon>Myxococcota</taxon>
        <taxon>Myxococcia</taxon>
        <taxon>Myxococcales</taxon>
        <taxon>Cystobacterineae</taxon>
        <taxon>Archangiaceae</taxon>
        <taxon>Melittangium</taxon>
    </lineage>
</organism>
<dbReference type="RefSeq" id="WP_095981380.1">
    <property type="nucleotide sequence ID" value="NZ_CP022163.1"/>
</dbReference>
<comment type="subcellular location">
    <subcellularLocation>
        <location evidence="1">Membrane</location>
        <topology evidence="1">Multi-pass membrane protein</topology>
    </subcellularLocation>
</comment>
<feature type="transmembrane region" description="Helical" evidence="5">
    <location>
        <begin position="99"/>
        <end position="117"/>
    </location>
</feature>